<keyword evidence="5 8" id="KW-0274">FAD</keyword>
<dbReference type="Pfam" id="PF07156">
    <property type="entry name" value="Prenylcys_lyase"/>
    <property type="match status" value="1"/>
</dbReference>
<evidence type="ECO:0000313" key="12">
    <source>
        <dbReference type="Proteomes" id="UP000770717"/>
    </source>
</evidence>
<evidence type="ECO:0000256" key="6">
    <source>
        <dbReference type="ARBA" id="ARBA00023002"/>
    </source>
</evidence>
<feature type="chain" id="PRO_5035199144" description="Prenylcysteine lyase domain-containing protein" evidence="9">
    <location>
        <begin position="18"/>
        <end position="495"/>
    </location>
</feature>
<dbReference type="Pfam" id="PF13450">
    <property type="entry name" value="NAD_binding_8"/>
    <property type="match status" value="1"/>
</dbReference>
<dbReference type="Proteomes" id="UP000770717">
    <property type="component" value="Unassembled WGS sequence"/>
</dbReference>
<dbReference type="OrthoDB" id="437369at2759"/>
<evidence type="ECO:0000256" key="4">
    <source>
        <dbReference type="ARBA" id="ARBA00022729"/>
    </source>
</evidence>
<evidence type="ECO:0000313" key="11">
    <source>
        <dbReference type="EMBL" id="KAG9490661.1"/>
    </source>
</evidence>
<feature type="signal peptide" evidence="9">
    <location>
        <begin position="1"/>
        <end position="17"/>
    </location>
</feature>
<keyword evidence="12" id="KW-1185">Reference proteome</keyword>
<comment type="cofactor">
    <cofactor evidence="1 8">
        <name>FAD</name>
        <dbReference type="ChEBI" id="CHEBI:57692"/>
    </cofactor>
</comment>
<dbReference type="SUPFAM" id="SSF51905">
    <property type="entry name" value="FAD/NAD(P)-binding domain"/>
    <property type="match status" value="1"/>
</dbReference>
<dbReference type="FunFam" id="3.50.50.60:FF:000081">
    <property type="entry name" value="prenylcysteine oxidase 1"/>
    <property type="match status" value="1"/>
</dbReference>
<evidence type="ECO:0000256" key="7">
    <source>
        <dbReference type="ARBA" id="ARBA00023180"/>
    </source>
</evidence>
<accession>A0A8J6FMP9</accession>
<dbReference type="InterPro" id="IPR010795">
    <property type="entry name" value="Prenylcys_lyase"/>
</dbReference>
<evidence type="ECO:0000259" key="10">
    <source>
        <dbReference type="Pfam" id="PF07156"/>
    </source>
</evidence>
<keyword evidence="4 9" id="KW-0732">Signal</keyword>
<evidence type="ECO:0000256" key="5">
    <source>
        <dbReference type="ARBA" id="ARBA00022827"/>
    </source>
</evidence>
<dbReference type="PANTHER" id="PTHR15944">
    <property type="entry name" value="FARNESYLCYSTEINE LYASE"/>
    <property type="match status" value="1"/>
</dbReference>
<keyword evidence="7" id="KW-0325">Glycoprotein</keyword>
<keyword evidence="3 8" id="KW-0285">Flavoprotein</keyword>
<comment type="caution">
    <text evidence="11">The sequence shown here is derived from an EMBL/GenBank/DDBJ whole genome shotgun (WGS) entry which is preliminary data.</text>
</comment>
<dbReference type="EMBL" id="WNTK01000002">
    <property type="protein sequence ID" value="KAG9490661.1"/>
    <property type="molecule type" value="Genomic_DNA"/>
</dbReference>
<sequence length="495" mass="55182">MSPHLLLIAVAAQMCAGQPGPPDPPGRIAVIGAGIGGSAVTYFLHQQFGPQVQIDVYEADRVGGRLATLTVNSQQYECGSPTIHSLHLHMQDFVKLLGLKHRKDVVGKSAIFNGEQLVLEETDWYLLNLFRLWWHYGISFLRLQMWVEEVMEKFMRIYKYQAHEYAFSTIEGLLRSLGGDHFVNMTQKSVGESLQGIGVSQRFIDDVISAVMKASYGQSVAIPAFVGAMSLAGAQGNMWSVEGGNKLICSGLLKLTKANVIHARVTAVSLHNTEKKRLYEVQYEQEGTLGSDYYDLVIVAAPLHKSGYPISFLNLPQSVPDPMGSYHRVVSSIVHGYLNSSYFGFVDPKLFPFSSILSMDTPDAIFHSLESLCPVNVSVGFRRKPPQEAAVWRVLSQRPLDRKELKTLFKSYYSVQVIEWQAFPSYSTAVSSKPLPPIILHDGLYYLSGVEWAASSVEMSAVAAKNLALLAFNRWFELNEKIDQQDLMHKLKTEL</sequence>
<comment type="similarity">
    <text evidence="2 8">Belongs to the prenylcysteine oxidase family.</text>
</comment>
<dbReference type="GO" id="GO:0001735">
    <property type="term" value="F:prenylcysteine oxidase activity"/>
    <property type="evidence" value="ECO:0007669"/>
    <property type="project" value="UniProtKB-UniRule"/>
</dbReference>
<protein>
    <recommendedName>
        <fullName evidence="10">Prenylcysteine lyase domain-containing protein</fullName>
    </recommendedName>
</protein>
<dbReference type="InterPro" id="IPR017046">
    <property type="entry name" value="Prenylcysteine_Oxase1"/>
</dbReference>
<evidence type="ECO:0000256" key="1">
    <source>
        <dbReference type="ARBA" id="ARBA00001974"/>
    </source>
</evidence>
<name>A0A8J6FMP9_ELECQ</name>
<dbReference type="GO" id="GO:0030328">
    <property type="term" value="P:prenylcysteine catabolic process"/>
    <property type="evidence" value="ECO:0007669"/>
    <property type="project" value="UniProtKB-UniRule"/>
</dbReference>
<dbReference type="InterPro" id="IPR036188">
    <property type="entry name" value="FAD/NAD-bd_sf"/>
</dbReference>
<evidence type="ECO:0000256" key="2">
    <source>
        <dbReference type="ARBA" id="ARBA00009967"/>
    </source>
</evidence>
<dbReference type="Gene3D" id="3.50.50.60">
    <property type="entry name" value="FAD/NAD(P)-binding domain"/>
    <property type="match status" value="1"/>
</dbReference>
<dbReference type="GO" id="GO:0030327">
    <property type="term" value="P:prenylated protein catabolic process"/>
    <property type="evidence" value="ECO:0007669"/>
    <property type="project" value="TreeGrafter"/>
</dbReference>
<reference evidence="11" key="1">
    <citation type="thesis" date="2020" institute="ProQuest LLC" country="789 East Eisenhower Parkway, Ann Arbor, MI, USA">
        <title>Comparative Genomics and Chromosome Evolution.</title>
        <authorList>
            <person name="Mudd A.B."/>
        </authorList>
    </citation>
    <scope>NUCLEOTIDE SEQUENCE</scope>
    <source>
        <strain evidence="11">HN-11 Male</strain>
        <tissue evidence="11">Kidney and liver</tissue>
    </source>
</reference>
<dbReference type="PIRSF" id="PIRSF036292">
    <property type="entry name" value="Prenylcysteine_oxidase"/>
    <property type="match status" value="1"/>
</dbReference>
<proteinExistence type="inferred from homology"/>
<organism evidence="11 12">
    <name type="scientific">Eleutherodactylus coqui</name>
    <name type="common">Puerto Rican coqui</name>
    <dbReference type="NCBI Taxonomy" id="57060"/>
    <lineage>
        <taxon>Eukaryota</taxon>
        <taxon>Metazoa</taxon>
        <taxon>Chordata</taxon>
        <taxon>Craniata</taxon>
        <taxon>Vertebrata</taxon>
        <taxon>Euteleostomi</taxon>
        <taxon>Amphibia</taxon>
        <taxon>Batrachia</taxon>
        <taxon>Anura</taxon>
        <taxon>Neobatrachia</taxon>
        <taxon>Hyloidea</taxon>
        <taxon>Eleutherodactylidae</taxon>
        <taxon>Eleutherodactylinae</taxon>
        <taxon>Eleutherodactylus</taxon>
        <taxon>Eleutherodactylus</taxon>
    </lineage>
</organism>
<dbReference type="AlphaFoldDB" id="A0A8J6FMP9"/>
<dbReference type="PANTHER" id="PTHR15944:SF2">
    <property type="entry name" value="PRENYLCYSTEINE OXIDASE-LIKE"/>
    <property type="match status" value="1"/>
</dbReference>
<gene>
    <name evidence="11" type="ORF">GDO78_006138</name>
</gene>
<keyword evidence="6 8" id="KW-0560">Oxidoreductase</keyword>
<feature type="domain" description="Prenylcysteine lyase" evidence="10">
    <location>
        <begin position="119"/>
        <end position="484"/>
    </location>
</feature>
<evidence type="ECO:0000256" key="8">
    <source>
        <dbReference type="PIRNR" id="PIRNR036292"/>
    </source>
</evidence>
<evidence type="ECO:0000256" key="9">
    <source>
        <dbReference type="SAM" id="SignalP"/>
    </source>
</evidence>
<evidence type="ECO:0000256" key="3">
    <source>
        <dbReference type="ARBA" id="ARBA00022630"/>
    </source>
</evidence>